<protein>
    <submittedName>
        <fullName evidence="1">Uncharacterized protein</fullName>
    </submittedName>
</protein>
<dbReference type="EMBL" id="QOQW01000009">
    <property type="protein sequence ID" value="RCK79972.1"/>
    <property type="molecule type" value="Genomic_DNA"/>
</dbReference>
<proteinExistence type="predicted"/>
<name>A0A367ZRG4_9BACT</name>
<evidence type="ECO:0000313" key="1">
    <source>
        <dbReference type="EMBL" id="RCK79972.1"/>
    </source>
</evidence>
<evidence type="ECO:0000313" key="2">
    <source>
        <dbReference type="Proteomes" id="UP000252355"/>
    </source>
</evidence>
<reference evidence="1 2" key="1">
    <citation type="submission" date="2018-05" db="EMBL/GenBank/DDBJ databases">
        <title>A metagenomic window into the 2 km-deep terrestrial subsurface aquifer revealed taxonomically and functionally diverse microbial community comprising novel uncultured bacterial lineages.</title>
        <authorList>
            <person name="Kadnikov V.V."/>
            <person name="Mardanov A.V."/>
            <person name="Beletsky A.V."/>
            <person name="Banks D."/>
            <person name="Pimenov N.V."/>
            <person name="Frank Y.A."/>
            <person name="Karnachuk O.V."/>
            <person name="Ravin N.V."/>
        </authorList>
    </citation>
    <scope>NUCLEOTIDE SEQUENCE [LARGE SCALE GENOMIC DNA]</scope>
    <source>
        <strain evidence="1">BY5</strain>
    </source>
</reference>
<comment type="caution">
    <text evidence="1">The sequence shown here is derived from an EMBL/GenBank/DDBJ whole genome shotgun (WGS) entry which is preliminary data.</text>
</comment>
<sequence>MQQLCNDAAQFAAESNGTQGVMSASQVTAYVMNKRPPTWTQPITVQYVNPFLLASGDRAVRVTLISSSPLYTPIFQRLAEIIQGNPSLPLRVFSVYKIPLVLVNR</sequence>
<organism evidence="1 2">
    <name type="scientific">Candidatus Ozemobacter sibiricus</name>
    <dbReference type="NCBI Taxonomy" id="2268124"/>
    <lineage>
        <taxon>Bacteria</taxon>
        <taxon>Candidatus Ozemobacteria</taxon>
        <taxon>Candidatus Ozemobacterales</taxon>
        <taxon>Candidatus Ozemobacteraceae</taxon>
        <taxon>Candidatus Ozemobacter</taxon>
    </lineage>
</organism>
<dbReference type="AlphaFoldDB" id="A0A367ZRG4"/>
<dbReference type="Proteomes" id="UP000252355">
    <property type="component" value="Unassembled WGS sequence"/>
</dbReference>
<gene>
    <name evidence="1" type="ORF">OZSIB_3841</name>
</gene>
<accession>A0A367ZRG4</accession>